<accession>A0A329R5X1</accession>
<feature type="transmembrane region" description="Helical" evidence="2">
    <location>
        <begin position="526"/>
        <end position="559"/>
    </location>
</feature>
<dbReference type="Proteomes" id="UP000250462">
    <property type="component" value="Unassembled WGS sequence"/>
</dbReference>
<keyword evidence="4" id="KW-1185">Reference proteome</keyword>
<dbReference type="InterPro" id="IPR050834">
    <property type="entry name" value="Glycosyltransf_2"/>
</dbReference>
<reference evidence="3 4" key="1">
    <citation type="submission" date="2018-06" db="EMBL/GenBank/DDBJ databases">
        <title>Phytoactinopolyspora halophila sp. nov., a novel halophilic actinomycete isolated from a saline soil in China.</title>
        <authorList>
            <person name="Tang S.-K."/>
        </authorList>
    </citation>
    <scope>NUCLEOTIDE SEQUENCE [LARGE SCALE GENOMIC DNA]</scope>
    <source>
        <strain evidence="3 4">YIM 96934</strain>
    </source>
</reference>
<feature type="compositionally biased region" description="Basic and acidic residues" evidence="1">
    <location>
        <begin position="1210"/>
        <end position="1223"/>
    </location>
</feature>
<feature type="region of interest" description="Disordered" evidence="1">
    <location>
        <begin position="1097"/>
        <end position="1246"/>
    </location>
</feature>
<feature type="transmembrane region" description="Helical" evidence="2">
    <location>
        <begin position="630"/>
        <end position="652"/>
    </location>
</feature>
<dbReference type="Gene3D" id="3.90.550.10">
    <property type="entry name" value="Spore Coat Polysaccharide Biosynthesis Protein SpsA, Chain A"/>
    <property type="match status" value="1"/>
</dbReference>
<dbReference type="AlphaFoldDB" id="A0A329R5X1"/>
<evidence type="ECO:0000256" key="2">
    <source>
        <dbReference type="SAM" id="Phobius"/>
    </source>
</evidence>
<feature type="transmembrane region" description="Helical" evidence="2">
    <location>
        <begin position="786"/>
        <end position="809"/>
    </location>
</feature>
<feature type="transmembrane region" description="Helical" evidence="2">
    <location>
        <begin position="458"/>
        <end position="478"/>
    </location>
</feature>
<dbReference type="RefSeq" id="WP_112256544.1">
    <property type="nucleotide sequence ID" value="NZ_QMIG01000001.1"/>
</dbReference>
<dbReference type="EMBL" id="QMIG01000001">
    <property type="protein sequence ID" value="RAW18832.1"/>
    <property type="molecule type" value="Genomic_DNA"/>
</dbReference>
<dbReference type="GO" id="GO:0016740">
    <property type="term" value="F:transferase activity"/>
    <property type="evidence" value="ECO:0007669"/>
    <property type="project" value="UniProtKB-KW"/>
</dbReference>
<feature type="transmembrane region" description="Helical" evidence="2">
    <location>
        <begin position="580"/>
        <end position="610"/>
    </location>
</feature>
<comment type="caution">
    <text evidence="3">The sequence shown here is derived from an EMBL/GenBank/DDBJ whole genome shotgun (WGS) entry which is preliminary data.</text>
</comment>
<feature type="transmembrane region" description="Helical" evidence="2">
    <location>
        <begin position="664"/>
        <end position="683"/>
    </location>
</feature>
<feature type="transmembrane region" description="Helical" evidence="2">
    <location>
        <begin position="821"/>
        <end position="841"/>
    </location>
</feature>
<dbReference type="InterPro" id="IPR029044">
    <property type="entry name" value="Nucleotide-diphossugar_trans"/>
</dbReference>
<keyword evidence="2" id="KW-0812">Transmembrane</keyword>
<proteinExistence type="predicted"/>
<feature type="compositionally biased region" description="Basic residues" evidence="1">
    <location>
        <begin position="1228"/>
        <end position="1239"/>
    </location>
</feature>
<feature type="transmembrane region" description="Helical" evidence="2">
    <location>
        <begin position="487"/>
        <end position="506"/>
    </location>
</feature>
<feature type="compositionally biased region" description="Acidic residues" evidence="1">
    <location>
        <begin position="1100"/>
        <end position="1110"/>
    </location>
</feature>
<protein>
    <submittedName>
        <fullName evidence="3">Family 2 glycosyl transferase</fullName>
    </submittedName>
</protein>
<keyword evidence="2" id="KW-0472">Membrane</keyword>
<organism evidence="3 4">
    <name type="scientific">Phytoactinopolyspora halophila</name>
    <dbReference type="NCBI Taxonomy" id="1981511"/>
    <lineage>
        <taxon>Bacteria</taxon>
        <taxon>Bacillati</taxon>
        <taxon>Actinomycetota</taxon>
        <taxon>Actinomycetes</taxon>
        <taxon>Jiangellales</taxon>
        <taxon>Jiangellaceae</taxon>
        <taxon>Phytoactinopolyspora</taxon>
    </lineage>
</organism>
<evidence type="ECO:0000256" key="1">
    <source>
        <dbReference type="SAM" id="MobiDB-lite"/>
    </source>
</evidence>
<feature type="compositionally biased region" description="Low complexity" evidence="1">
    <location>
        <begin position="1144"/>
        <end position="1153"/>
    </location>
</feature>
<sequence length="1246" mass="131321">MATDRFISTASTAGHGARAVGAADGDVADGSADIYATTAGGADAALDAFAAVPADEAPVGPRQLQEHDVTAILVAHNGSRWLPRVLESLAELTYRPDRMIAVDTGSSDDTSQQLTTVLGAPAVVSAPRSTGFGAAVARGLHESDEATTSSTFTSWPAAERTEWIWLLHDDSAPAPDALRQLLEAAVRRPDAGVIGPKVVSWKGDRQLLEVGLTITGGGRRHTGLDRREYDQGQHDHIRDVLAVGSAGMLVRRDVWDELGGFDSVLSVFRDDLDFGWRVNQADYPVILAPKAVIYHAEAAAHGRRRLGATRHRAHLADRRNALYVLLVNSPLRWLPLLILRVLFGGVGRSLSFLFGKQPALALEELGAVFAVLFRPDRMIRGRARRRSNRRRSHVQMRPLFPPRGQQLRNAGESILGVLTGSGAGSDMSGAHRRMGAVDGVDDDDDEIPGTDDTFLIRLLLHPLVLSTVALVLITIIAVRELIGAGRLIGGALLPVVGDPAALWQMYTESWHGVGLGSPTPAPPYLAVVATVATVVRSATLAVDLLVLASVPLAGISAYLLLRRLVSGRWLRLWGSVTYALLPALTGAIAAGRLGTIVAAVLTPLLVLALYRTLGKPGEPGPFRAAWSAGLILAAMAAFVPLAWLLVLALSALGLATVYRDRTTALRLLVTLGVTPVVLVPWSGTVLRDPILLFTEAGMPGPGLSTDALEPWSLLLQSPGGPGGAPFWLGAGLLFAGWAALFRADRRQVVMTAWAVAGVALVLGLIVSRLPVTGPTLQAPVSGWPGYPAIVVSGALIIAAAVAGDGVRGWLAGTTFGWRQPLVAVATAGAVLVPVLGAGWWVTRGADEPLERRDSEVLPAYIADEAQQPERIRTLVLNRRDGQVTYALLRSSGPRLGDAESGPPAEQYQALDDVVADLVSGRGGTDGARLAEFAAKYVYLPAPADQDLADTLDTVPGLVRASAPEDAAMWRVDHPVGRLWVAEPEPDEEDAEEADAEPFIVDSEAIDASTIVPDGAEGRTLVLAERAHAGWSATLDGRPLERVEYDGWAQGFVLGPAGGELELSHEGTRRAGVLLIQLGVVVFVAVLALPGMRRQKGAVEDASEIDPEEPTSPDLPAVSTEPSAPGGAEWAQPEHAGAGHRDEPAGVAGVAGAGESSDWPLPPPQANPVARPGGTGQFAGPPAAEPSPPADEAPESTTGGGHYRGRRAARKASEDEQTAEERNYQGRRAAGRRAAGRRARGRGDGER</sequence>
<dbReference type="PANTHER" id="PTHR43685:SF3">
    <property type="entry name" value="SLR2126 PROTEIN"/>
    <property type="match status" value="1"/>
</dbReference>
<dbReference type="PANTHER" id="PTHR43685">
    <property type="entry name" value="GLYCOSYLTRANSFERASE"/>
    <property type="match status" value="1"/>
</dbReference>
<gene>
    <name evidence="3" type="ORF">DPM12_01870</name>
</gene>
<dbReference type="SUPFAM" id="SSF53448">
    <property type="entry name" value="Nucleotide-diphospho-sugar transferases"/>
    <property type="match status" value="1"/>
</dbReference>
<feature type="transmembrane region" description="Helical" evidence="2">
    <location>
        <begin position="724"/>
        <end position="741"/>
    </location>
</feature>
<keyword evidence="3" id="KW-0808">Transferase</keyword>
<evidence type="ECO:0000313" key="3">
    <source>
        <dbReference type="EMBL" id="RAW18832.1"/>
    </source>
</evidence>
<feature type="transmembrane region" description="Helical" evidence="2">
    <location>
        <begin position="748"/>
        <end position="766"/>
    </location>
</feature>
<evidence type="ECO:0000313" key="4">
    <source>
        <dbReference type="Proteomes" id="UP000250462"/>
    </source>
</evidence>
<name>A0A329R5X1_9ACTN</name>
<dbReference type="OrthoDB" id="3734530at2"/>
<keyword evidence="2" id="KW-1133">Transmembrane helix</keyword>
<dbReference type="Pfam" id="PF13641">
    <property type="entry name" value="Glyco_tranf_2_3"/>
    <property type="match status" value="1"/>
</dbReference>